<dbReference type="Gene3D" id="2.60.40.1190">
    <property type="match status" value="1"/>
</dbReference>
<keyword evidence="1" id="KW-0813">Transport</keyword>
<evidence type="ECO:0000256" key="4">
    <source>
        <dbReference type="ARBA" id="ARBA00022982"/>
    </source>
</evidence>
<gene>
    <name evidence="7" type="ORF">METZ01_LOCUS27508</name>
</gene>
<proteinExistence type="predicted"/>
<evidence type="ECO:0000256" key="2">
    <source>
        <dbReference type="ARBA" id="ARBA00022617"/>
    </source>
</evidence>
<accession>A0A381Q724</accession>
<dbReference type="GO" id="GO:0046872">
    <property type="term" value="F:metal ion binding"/>
    <property type="evidence" value="ECO:0007669"/>
    <property type="project" value="UniProtKB-KW"/>
</dbReference>
<evidence type="ECO:0000313" key="7">
    <source>
        <dbReference type="EMBL" id="SUZ74654.1"/>
    </source>
</evidence>
<keyword evidence="4" id="KW-0249">Electron transport</keyword>
<evidence type="ECO:0000259" key="6">
    <source>
        <dbReference type="Pfam" id="PF09459"/>
    </source>
</evidence>
<evidence type="ECO:0000256" key="5">
    <source>
        <dbReference type="ARBA" id="ARBA00023004"/>
    </source>
</evidence>
<feature type="domain" description="Cytochrome c-552/DMSO reductase-like haem-binding" evidence="6">
    <location>
        <begin position="65"/>
        <end position="159"/>
    </location>
</feature>
<feature type="domain" description="Cytochrome c-552/DMSO reductase-like haem-binding" evidence="6">
    <location>
        <begin position="189"/>
        <end position="246"/>
    </location>
</feature>
<keyword evidence="3" id="KW-0479">Metal-binding</keyword>
<evidence type="ECO:0000256" key="1">
    <source>
        <dbReference type="ARBA" id="ARBA00022448"/>
    </source>
</evidence>
<dbReference type="AlphaFoldDB" id="A0A381Q724"/>
<keyword evidence="5" id="KW-0408">Iron</keyword>
<evidence type="ECO:0000256" key="3">
    <source>
        <dbReference type="ARBA" id="ARBA00022723"/>
    </source>
</evidence>
<reference evidence="7" key="1">
    <citation type="submission" date="2018-05" db="EMBL/GenBank/DDBJ databases">
        <authorList>
            <person name="Lanie J.A."/>
            <person name="Ng W.-L."/>
            <person name="Kazmierczak K.M."/>
            <person name="Andrzejewski T.M."/>
            <person name="Davidsen T.M."/>
            <person name="Wayne K.J."/>
            <person name="Tettelin H."/>
            <person name="Glass J.I."/>
            <person name="Rusch D."/>
            <person name="Podicherti R."/>
            <person name="Tsui H.-C.T."/>
            <person name="Winkler M.E."/>
        </authorList>
    </citation>
    <scope>NUCLEOTIDE SEQUENCE</scope>
</reference>
<protein>
    <recommendedName>
        <fullName evidence="6">Cytochrome c-552/DMSO reductase-like haem-binding domain-containing protein</fullName>
    </recommendedName>
</protein>
<sequence length="257" mass="28712">MCFSKNFFPVLSIIFLFSNLGCSANIEGCLEEGSCGPAIKVSDFQRSFPDDPFDIFWDSGQAPIPTSIELGPQMITNPKWPNPSTKQVLIRAGKNTNELIIMLEWNDKSRDGNFDHSSLYVDRAAVMFPVEADNEPPSITMGEPGVPVNIWQWKSIGGEKGQPGVKEKEALAYQTVEDLNAEGFSTLTYQSQQNIKGTALWKDDTWRLILKRDLVDGDRNDVQFRQSVLMAVAVWNGSNRELNGQKGIAGWMLLQFS</sequence>
<dbReference type="EMBL" id="UINC01001218">
    <property type="protein sequence ID" value="SUZ74654.1"/>
    <property type="molecule type" value="Genomic_DNA"/>
</dbReference>
<dbReference type="GO" id="GO:0020037">
    <property type="term" value="F:heme binding"/>
    <property type="evidence" value="ECO:0007669"/>
    <property type="project" value="InterPro"/>
</dbReference>
<dbReference type="Pfam" id="PF09459">
    <property type="entry name" value="EB_dh"/>
    <property type="match status" value="2"/>
</dbReference>
<keyword evidence="2" id="KW-0349">Heme</keyword>
<name>A0A381Q724_9ZZZZ</name>
<organism evidence="7">
    <name type="scientific">marine metagenome</name>
    <dbReference type="NCBI Taxonomy" id="408172"/>
    <lineage>
        <taxon>unclassified sequences</taxon>
        <taxon>metagenomes</taxon>
        <taxon>ecological metagenomes</taxon>
    </lineage>
</organism>
<dbReference type="InterPro" id="IPR019020">
    <property type="entry name" value="Cyt-c552/DMSO_Rdtase_haem-bd"/>
</dbReference>